<feature type="region of interest" description="Disordered" evidence="1">
    <location>
        <begin position="1"/>
        <end position="30"/>
    </location>
</feature>
<feature type="compositionally biased region" description="Basic and acidic residues" evidence="1">
    <location>
        <begin position="21"/>
        <end position="30"/>
    </location>
</feature>
<evidence type="ECO:0000256" key="1">
    <source>
        <dbReference type="SAM" id="MobiDB-lite"/>
    </source>
</evidence>
<sequence length="386" mass="42611">MSRVFIFPSTTTSLASRRHPRPFDHPKHRENIPKDVANQYLRFLWPFWAWMDGIAGGDHGEDSSEETMALAMVPGEGSQEPPLDNHRPGPRTAKLVTQHPLRACTTSASSTSIVTHGAQTRQFDMPGQPRQPRHHDHQQHILPHHHIRRANPPVRHARTAAATTTPPPPQQQHPSSSRMGAQMRLFDVCGESRPPPPPPPPSSRTPVRHAWRAAATSNFTLDLHLHVRACKRARSTFAESCARPPSNRQRGNSNEYRPSTTTSATTGATSARLRPPTHNRTSTSTTASSGAETRLFYTRGDLQPPPPPPRRLRLLRAPESPCSRSICAAPPAPPSSIELRPPPPLFPCTGMQAHPFNMRGELWPPTPPSSLPAPPSIMHKRANVPV</sequence>
<evidence type="ECO:0000313" key="3">
    <source>
        <dbReference type="EMBL" id="TDL25086.1"/>
    </source>
</evidence>
<feature type="region of interest" description="Disordered" evidence="1">
    <location>
        <begin position="145"/>
        <end position="179"/>
    </location>
</feature>
<protein>
    <submittedName>
        <fullName evidence="3">Uncharacterized protein</fullName>
    </submittedName>
</protein>
<dbReference type="VEuPathDB" id="FungiDB:BD410DRAFT_837335"/>
<gene>
    <name evidence="2" type="ORF">BD410DRAFT_837330</name>
    <name evidence="3" type="ORF">BD410DRAFT_837335</name>
</gene>
<dbReference type="EMBL" id="ML170164">
    <property type="protein sequence ID" value="TDL25086.1"/>
    <property type="molecule type" value="Genomic_DNA"/>
</dbReference>
<dbReference type="EMBL" id="ML170164">
    <property type="protein sequence ID" value="TDL25083.1"/>
    <property type="molecule type" value="Genomic_DNA"/>
</dbReference>
<dbReference type="Proteomes" id="UP000294933">
    <property type="component" value="Unassembled WGS sequence"/>
</dbReference>
<feature type="compositionally biased region" description="Low complexity" evidence="1">
    <location>
        <begin position="259"/>
        <end position="271"/>
    </location>
</feature>
<feature type="region of interest" description="Disordered" evidence="1">
    <location>
        <begin position="237"/>
        <end position="314"/>
    </location>
</feature>
<organism evidence="3 4">
    <name type="scientific">Rickenella mellea</name>
    <dbReference type="NCBI Taxonomy" id="50990"/>
    <lineage>
        <taxon>Eukaryota</taxon>
        <taxon>Fungi</taxon>
        <taxon>Dikarya</taxon>
        <taxon>Basidiomycota</taxon>
        <taxon>Agaricomycotina</taxon>
        <taxon>Agaricomycetes</taxon>
        <taxon>Hymenochaetales</taxon>
        <taxon>Rickenellaceae</taxon>
        <taxon>Rickenella</taxon>
    </lineage>
</organism>
<dbReference type="VEuPathDB" id="FungiDB:BD410DRAFT_837330"/>
<proteinExistence type="predicted"/>
<feature type="region of interest" description="Disordered" evidence="1">
    <location>
        <begin position="188"/>
        <end position="207"/>
    </location>
</feature>
<dbReference type="AlphaFoldDB" id="A0A4Y7QCJ8"/>
<evidence type="ECO:0000313" key="4">
    <source>
        <dbReference type="Proteomes" id="UP000294933"/>
    </source>
</evidence>
<keyword evidence="4" id="KW-1185">Reference proteome</keyword>
<feature type="compositionally biased region" description="Polar residues" evidence="1">
    <location>
        <begin position="246"/>
        <end position="258"/>
    </location>
</feature>
<feature type="compositionally biased region" description="Pro residues" evidence="1">
    <location>
        <begin position="193"/>
        <end position="203"/>
    </location>
</feature>
<accession>A0A4Y7QCJ8</accession>
<reference evidence="3 4" key="1">
    <citation type="submission" date="2018-06" db="EMBL/GenBank/DDBJ databases">
        <title>A transcriptomic atlas of mushroom development highlights an independent origin of complex multicellularity.</title>
        <authorList>
            <consortium name="DOE Joint Genome Institute"/>
            <person name="Krizsan K."/>
            <person name="Almasi E."/>
            <person name="Merenyi Z."/>
            <person name="Sahu N."/>
            <person name="Viragh M."/>
            <person name="Koszo T."/>
            <person name="Mondo S."/>
            <person name="Kiss B."/>
            <person name="Balint B."/>
            <person name="Kues U."/>
            <person name="Barry K."/>
            <person name="Hegedus J.C."/>
            <person name="Henrissat B."/>
            <person name="Johnson J."/>
            <person name="Lipzen A."/>
            <person name="Ohm R."/>
            <person name="Nagy I."/>
            <person name="Pangilinan J."/>
            <person name="Yan J."/>
            <person name="Xiong Y."/>
            <person name="Grigoriev I.V."/>
            <person name="Hibbett D.S."/>
            <person name="Nagy L.G."/>
        </authorList>
    </citation>
    <scope>NUCLEOTIDE SEQUENCE [LARGE SCALE GENOMIC DNA]</scope>
    <source>
        <strain evidence="3 4">SZMC22713</strain>
    </source>
</reference>
<name>A0A4Y7QCJ8_9AGAM</name>
<evidence type="ECO:0000313" key="2">
    <source>
        <dbReference type="EMBL" id="TDL25083.1"/>
    </source>
</evidence>